<feature type="signal peptide" evidence="2">
    <location>
        <begin position="1"/>
        <end position="22"/>
    </location>
</feature>
<dbReference type="Gene3D" id="2.50.20.10">
    <property type="entry name" value="Lipoprotein localisation LolA/LolB/LppX"/>
    <property type="match status" value="1"/>
</dbReference>
<dbReference type="HOGENOM" id="CLU_105362_1_0_10"/>
<accession>E7RSH1</accession>
<dbReference type="InterPro" id="IPR029046">
    <property type="entry name" value="LolA/LolB/LppX"/>
</dbReference>
<sequence length="205" mass="23381">MDFKKRLLFIIFLLSFLGKINAVNDTQAKVVLDKTAACISNKDGASANFQMSSGKIATTSGFIAIKGKKFYAHTAQAIVWYDGKTQWTYMKKTNEINVSTPTSAQQISMNPYTFINMYRSGYNLTMKTIGNNYQVYLSATDTHKVIKEMYILINKNSYQPVQIKMHQKDGWMTINITNFKTKSIPNSTFIFRAKDYPTAEIIDLR</sequence>
<evidence type="ECO:0000256" key="1">
    <source>
        <dbReference type="ARBA" id="ARBA00022729"/>
    </source>
</evidence>
<gene>
    <name evidence="3" type="ORF">HMPREF0663_12239</name>
</gene>
<evidence type="ECO:0000256" key="2">
    <source>
        <dbReference type="SAM" id="SignalP"/>
    </source>
</evidence>
<evidence type="ECO:0000313" key="4">
    <source>
        <dbReference type="Proteomes" id="UP000005580"/>
    </source>
</evidence>
<dbReference type="EMBL" id="AEPE02000006">
    <property type="protein sequence ID" value="EFZ36172.1"/>
    <property type="molecule type" value="Genomic_DNA"/>
</dbReference>
<dbReference type="STRING" id="28134.SAMN05444288_2165"/>
<keyword evidence="1 2" id="KW-0732">Signal</keyword>
<dbReference type="SUPFAM" id="SSF89392">
    <property type="entry name" value="Prokaryotic lipoproteins and lipoprotein localization factors"/>
    <property type="match status" value="1"/>
</dbReference>
<evidence type="ECO:0008006" key="5">
    <source>
        <dbReference type="Google" id="ProtNLM"/>
    </source>
</evidence>
<dbReference type="eggNOG" id="COG2834">
    <property type="taxonomic scope" value="Bacteria"/>
</dbReference>
<protein>
    <recommendedName>
        <fullName evidence="5">Outer membrane lipoprotein carrier protein LolA</fullName>
    </recommendedName>
</protein>
<dbReference type="RefSeq" id="WP_004370463.1">
    <property type="nucleotide sequence ID" value="NZ_GL833119.1"/>
</dbReference>
<reference evidence="3" key="1">
    <citation type="submission" date="2011-01" db="EMBL/GenBank/DDBJ databases">
        <authorList>
            <person name="Muzny D."/>
            <person name="Qin X."/>
            <person name="Buhay C."/>
            <person name="Dugan-Rocha S."/>
            <person name="Ding Y."/>
            <person name="Chen G."/>
            <person name="Hawes A."/>
            <person name="Holder M."/>
            <person name="Jhangiani S."/>
            <person name="Johnson A."/>
            <person name="Khan Z."/>
            <person name="Li Z."/>
            <person name="Liu W."/>
            <person name="Liu X."/>
            <person name="Perez L."/>
            <person name="Shen H."/>
            <person name="Wang Q."/>
            <person name="Watt J."/>
            <person name="Xi L."/>
            <person name="Xin Y."/>
            <person name="Zhou J."/>
            <person name="Deng J."/>
            <person name="Jiang H."/>
            <person name="Liu Y."/>
            <person name="Qu J."/>
            <person name="Song X.-Z."/>
            <person name="Zhang L."/>
            <person name="Villasana D."/>
            <person name="Johnson A."/>
            <person name="Liu J."/>
            <person name="Liyanage D."/>
            <person name="Lorensuhewa L."/>
            <person name="Robinson T."/>
            <person name="Song A."/>
            <person name="Song B.-B."/>
            <person name="Dinh H."/>
            <person name="Thornton R."/>
            <person name="Coyle M."/>
            <person name="Francisco L."/>
            <person name="Jackson L."/>
            <person name="Javaid M."/>
            <person name="Korchina V."/>
            <person name="Kovar C."/>
            <person name="Mata R."/>
            <person name="Mathew T."/>
            <person name="Ngo R."/>
            <person name="Nguyen L."/>
            <person name="Nguyen N."/>
            <person name="Okwuonu G."/>
            <person name="Ongeri F."/>
            <person name="Pham C."/>
            <person name="Simmons D."/>
            <person name="Wilczek-Boney K."/>
            <person name="Hale W."/>
            <person name="Jakkamsetti A."/>
            <person name="Pham P."/>
            <person name="Ruth R."/>
            <person name="San Lucas F."/>
            <person name="Warren J."/>
            <person name="Zhang J."/>
            <person name="Zhao Z."/>
            <person name="Zhou C."/>
            <person name="Zhu D."/>
            <person name="Lee S."/>
            <person name="Bess C."/>
            <person name="Blankenburg K."/>
            <person name="Forbes L."/>
            <person name="Fu Q."/>
            <person name="Gubbala S."/>
            <person name="Hirani K."/>
            <person name="Jayaseelan J.C."/>
            <person name="Lara F."/>
            <person name="Munidasa M."/>
            <person name="Palculict T."/>
            <person name="Patil S."/>
            <person name="Pu L.-L."/>
            <person name="Saada N."/>
            <person name="Tang L."/>
            <person name="Weissenberger G."/>
            <person name="Zhu Y."/>
            <person name="Hemphill L."/>
            <person name="Shang Y."/>
            <person name="Youmans B."/>
            <person name="Ayvaz T."/>
            <person name="Ross M."/>
            <person name="Santibanez J."/>
            <person name="Aqrawi P."/>
            <person name="Gross S."/>
            <person name="Joshi V."/>
            <person name="Fowler G."/>
            <person name="Nazareth L."/>
            <person name="Reid J."/>
            <person name="Worley K."/>
            <person name="Petrosino J."/>
            <person name="Highlander S."/>
            <person name="Gibbs R."/>
        </authorList>
    </citation>
    <scope>NUCLEOTIDE SEQUENCE [LARGE SCALE GENOMIC DNA]</scope>
    <source>
        <strain evidence="3">ATCC 33269</strain>
    </source>
</reference>
<proteinExistence type="predicted"/>
<feature type="chain" id="PRO_5003224214" description="Outer membrane lipoprotein carrier protein LolA" evidence="2">
    <location>
        <begin position="23"/>
        <end position="205"/>
    </location>
</feature>
<dbReference type="Proteomes" id="UP000005580">
    <property type="component" value="Unassembled WGS sequence"/>
</dbReference>
<dbReference type="CDD" id="cd16325">
    <property type="entry name" value="LolA"/>
    <property type="match status" value="1"/>
</dbReference>
<dbReference type="InterPro" id="IPR004564">
    <property type="entry name" value="OM_lipoprot_carrier_LolA-like"/>
</dbReference>
<comment type="caution">
    <text evidence="3">The sequence shown here is derived from an EMBL/GenBank/DDBJ whole genome shotgun (WGS) entry which is preliminary data.</text>
</comment>
<dbReference type="Pfam" id="PF16584">
    <property type="entry name" value="LolA_2"/>
    <property type="match status" value="1"/>
</dbReference>
<dbReference type="AlphaFoldDB" id="E7RSH1"/>
<evidence type="ECO:0000313" key="3">
    <source>
        <dbReference type="EMBL" id="EFZ36172.1"/>
    </source>
</evidence>
<name>E7RSH1_9BACT</name>
<organism evidence="3 4">
    <name type="scientific">Hoylesella oralis ATCC 33269</name>
    <dbReference type="NCBI Taxonomy" id="873533"/>
    <lineage>
        <taxon>Bacteria</taxon>
        <taxon>Pseudomonadati</taxon>
        <taxon>Bacteroidota</taxon>
        <taxon>Bacteroidia</taxon>
        <taxon>Bacteroidales</taxon>
        <taxon>Prevotellaceae</taxon>
        <taxon>Hoylesella</taxon>
    </lineage>
</organism>
<keyword evidence="4" id="KW-1185">Reference proteome</keyword>